<organism evidence="4 5">
    <name type="scientific">Alistipes intestinihominis</name>
    <dbReference type="NCBI Taxonomy" id="3133172"/>
    <lineage>
        <taxon>Bacteria</taxon>
        <taxon>Pseudomonadati</taxon>
        <taxon>Bacteroidota</taxon>
        <taxon>Bacteroidia</taxon>
        <taxon>Bacteroidales</taxon>
        <taxon>Rikenellaceae</taxon>
        <taxon>Alistipes</taxon>
    </lineage>
</organism>
<dbReference type="RefSeq" id="WP_349094136.1">
    <property type="nucleotide sequence ID" value="NZ_JBBMFL010000007.1"/>
</dbReference>
<accession>A0ABV1GWR0</accession>
<dbReference type="NCBIfam" id="TIGR04056">
    <property type="entry name" value="OMP_RagA_SusC"/>
    <property type="match status" value="1"/>
</dbReference>
<feature type="domain" description="TonB-dependent receptor plug" evidence="3">
    <location>
        <begin position="122"/>
        <end position="228"/>
    </location>
</feature>
<keyword evidence="1" id="KW-0812">Transmembrane</keyword>
<comment type="caution">
    <text evidence="4">The sequence shown here is derived from an EMBL/GenBank/DDBJ whole genome shotgun (WGS) entry which is preliminary data.</text>
</comment>
<comment type="similarity">
    <text evidence="1">Belongs to the TonB-dependent receptor family.</text>
</comment>
<keyword evidence="1" id="KW-0998">Cell outer membrane</keyword>
<dbReference type="InterPro" id="IPR023997">
    <property type="entry name" value="TonB-dep_OMP_SusC/RagA_CS"/>
</dbReference>
<evidence type="ECO:0000256" key="1">
    <source>
        <dbReference type="PROSITE-ProRule" id="PRU01360"/>
    </source>
</evidence>
<evidence type="ECO:0000256" key="2">
    <source>
        <dbReference type="SAM" id="SignalP"/>
    </source>
</evidence>
<dbReference type="InterPro" id="IPR023996">
    <property type="entry name" value="TonB-dep_OMP_SusC/RagA"/>
</dbReference>
<gene>
    <name evidence="4" type="ORF">WMO46_07785</name>
</gene>
<protein>
    <submittedName>
        <fullName evidence="4">SusC/RagA family TonB-linked outer membrane protein</fullName>
    </submittedName>
</protein>
<dbReference type="EMBL" id="JBBMFL010000007">
    <property type="protein sequence ID" value="MEQ2544844.1"/>
    <property type="molecule type" value="Genomic_DNA"/>
</dbReference>
<keyword evidence="1" id="KW-0813">Transport</keyword>
<reference evidence="4 5" key="1">
    <citation type="submission" date="2024-03" db="EMBL/GenBank/DDBJ databases">
        <title>Human intestinal bacterial collection.</title>
        <authorList>
            <person name="Pauvert C."/>
            <person name="Hitch T.C.A."/>
            <person name="Clavel T."/>
        </authorList>
    </citation>
    <scope>NUCLEOTIDE SEQUENCE [LARGE SCALE GENOMIC DNA]</scope>
    <source>
        <strain evidence="4 5">CLA-KB-H122</strain>
    </source>
</reference>
<evidence type="ECO:0000313" key="4">
    <source>
        <dbReference type="EMBL" id="MEQ2544844.1"/>
    </source>
</evidence>
<dbReference type="Gene3D" id="2.60.40.1120">
    <property type="entry name" value="Carboxypeptidase-like, regulatory domain"/>
    <property type="match status" value="1"/>
</dbReference>
<dbReference type="InterPro" id="IPR012910">
    <property type="entry name" value="Plug_dom"/>
</dbReference>
<dbReference type="Proteomes" id="UP001460202">
    <property type="component" value="Unassembled WGS sequence"/>
</dbReference>
<dbReference type="SUPFAM" id="SSF49464">
    <property type="entry name" value="Carboxypeptidase regulatory domain-like"/>
    <property type="match status" value="1"/>
</dbReference>
<dbReference type="NCBIfam" id="TIGR04057">
    <property type="entry name" value="SusC_RagA_signa"/>
    <property type="match status" value="1"/>
</dbReference>
<dbReference type="InterPro" id="IPR008969">
    <property type="entry name" value="CarboxyPept-like_regulatory"/>
</dbReference>
<feature type="chain" id="PRO_5045531948" evidence="2">
    <location>
        <begin position="27"/>
        <end position="1039"/>
    </location>
</feature>
<dbReference type="InterPro" id="IPR037066">
    <property type="entry name" value="Plug_dom_sf"/>
</dbReference>
<evidence type="ECO:0000313" key="5">
    <source>
        <dbReference type="Proteomes" id="UP001460202"/>
    </source>
</evidence>
<dbReference type="PROSITE" id="PS52016">
    <property type="entry name" value="TONB_DEPENDENT_REC_3"/>
    <property type="match status" value="1"/>
</dbReference>
<keyword evidence="5" id="KW-1185">Reference proteome</keyword>
<dbReference type="SUPFAM" id="SSF56935">
    <property type="entry name" value="Porins"/>
    <property type="match status" value="1"/>
</dbReference>
<keyword evidence="1" id="KW-0472">Membrane</keyword>
<dbReference type="Gene3D" id="2.170.130.10">
    <property type="entry name" value="TonB-dependent receptor, plug domain"/>
    <property type="match status" value="1"/>
</dbReference>
<dbReference type="Pfam" id="PF07715">
    <property type="entry name" value="Plug"/>
    <property type="match status" value="1"/>
</dbReference>
<sequence length="1039" mass="115193">MVKFTKAALRVAFLSLLMVLPLWAGAQEGPLFKVTGKVTDNAGEPVIGASVVVVGTTRGVSTDLLGAYTIEVRRGESLRFSYLGMTDQTIAVHAQKTIDVTLQSEALNVEQVVVVGYGVQKKESVVGAITQVKGERLQSTGGMTSLSSALNGLVPGLTALSSSGKPGEEEAQILIRGMSSWTSSAPLILVDGIERRMEDVDVNEIESMSVLKDASATAVYGVRGGNGVILITTKRGVEGKMSLNVYAHTTLKTISKIPTLLSSYEGRVARNFAVENALGAKPELWSYITTMNELKKFRSGSDPYLYPNVDWQNETLKKFAWSHKAGVDISGGTKFVKYYGFLSYLYDGDILRGRDFGQGYVPKNDFQRINVRSNFDFQITPSTVVSADIDVVVGQERTVGANATTLWKGVWRKAPDEYPVRYEDGTFGNDKAKTDTENTVEVLNYSGQNVEVRTDANASLKLKQNLGMLVKGLSLNAIANFRNYYTSTGPSISGDRALTKYVDPRTGAVTWNYPGTYNSATHGFDYYPNQVKVSTSTADKQVYQDQLYQVSLNFKRTFGEGHDVTGLLLFKRQQYAKGSAFASYREEWAARVTYGFKNRYLFEANGAYNGSEKFGPGNKFGFFPSVAGGWVISNEKFFRERVKFVDFLKVRYSWGIVGSDEGIAKWLYSTQWAKKNNEGVFGYPIGQAPNFSSAEVKVIGNPDAQWETAYKNDVALETTLFNGMWKLGFDYYWGRRTNIFISGDQRAVPPWFGASAVSANIGETKNSGWELETTVRGNIGTDWSYQVGGSVSYAKNEVVFREDPELAPDYQKKAGKPINQPTGIPGTGIIQSWDDIYTHVGVDNMTGYVPGNYALLDYNGDGVVDGQDNVPCDYNHYPLYSFSLNLFVGWKNLSLSALLVGQTDVSRQNTYEEFPSPSYSTAIDRDTWENMWIPGYNDSGSIRHISFMNSNRSLYASQLQRADGTLWRLQSAELSYTFNGPKLKKTGIQSIRLYLAGNNLWLYSHMSDDREANATRAKESHSAQYPKLKRYTFGVNIKF</sequence>
<comment type="subcellular location">
    <subcellularLocation>
        <location evidence="1">Cell outer membrane</location>
        <topology evidence="1">Multi-pass membrane protein</topology>
    </subcellularLocation>
</comment>
<keyword evidence="2" id="KW-0732">Signal</keyword>
<dbReference type="Pfam" id="PF13715">
    <property type="entry name" value="CarbopepD_reg_2"/>
    <property type="match status" value="1"/>
</dbReference>
<name>A0ABV1GWR0_9BACT</name>
<feature type="signal peptide" evidence="2">
    <location>
        <begin position="1"/>
        <end position="26"/>
    </location>
</feature>
<dbReference type="InterPro" id="IPR039426">
    <property type="entry name" value="TonB-dep_rcpt-like"/>
</dbReference>
<proteinExistence type="inferred from homology"/>
<keyword evidence="1" id="KW-1134">Transmembrane beta strand</keyword>
<evidence type="ECO:0000259" key="3">
    <source>
        <dbReference type="Pfam" id="PF07715"/>
    </source>
</evidence>